<evidence type="ECO:0000313" key="2">
    <source>
        <dbReference type="Proteomes" id="UP000269669"/>
    </source>
</evidence>
<comment type="caution">
    <text evidence="1">The sequence shown here is derived from an EMBL/GenBank/DDBJ whole genome shotgun (WGS) entry which is preliminary data.</text>
</comment>
<organism evidence="1 2">
    <name type="scientific">Edaphobacter aggregans</name>
    <dbReference type="NCBI Taxonomy" id="570835"/>
    <lineage>
        <taxon>Bacteria</taxon>
        <taxon>Pseudomonadati</taxon>
        <taxon>Acidobacteriota</taxon>
        <taxon>Terriglobia</taxon>
        <taxon>Terriglobales</taxon>
        <taxon>Acidobacteriaceae</taxon>
        <taxon>Edaphobacter</taxon>
    </lineage>
</organism>
<dbReference type="EMBL" id="RSDW01000001">
    <property type="protein sequence ID" value="RSL17674.1"/>
    <property type="molecule type" value="Genomic_DNA"/>
</dbReference>
<reference evidence="1 2" key="1">
    <citation type="submission" date="2018-12" db="EMBL/GenBank/DDBJ databases">
        <title>Sequencing of bacterial isolates from soil warming experiment in Harvard Forest, Massachusetts, USA.</title>
        <authorList>
            <person name="Deangelis K."/>
        </authorList>
    </citation>
    <scope>NUCLEOTIDE SEQUENCE [LARGE SCALE GENOMIC DNA]</scope>
    <source>
        <strain evidence="1 2">EB153</strain>
    </source>
</reference>
<dbReference type="AlphaFoldDB" id="A0A3R9NYH9"/>
<accession>A0A3R9NYH9</accession>
<name>A0A3R9NYH9_9BACT</name>
<dbReference type="Proteomes" id="UP000269669">
    <property type="component" value="Unassembled WGS sequence"/>
</dbReference>
<dbReference type="RefSeq" id="WP_260472891.1">
    <property type="nucleotide sequence ID" value="NZ_RSDW01000001.1"/>
</dbReference>
<protein>
    <submittedName>
        <fullName evidence="1">Uncharacterized protein</fullName>
    </submittedName>
</protein>
<evidence type="ECO:0000313" key="1">
    <source>
        <dbReference type="EMBL" id="RSL17674.1"/>
    </source>
</evidence>
<proteinExistence type="predicted"/>
<gene>
    <name evidence="1" type="ORF">EDE15_3210</name>
</gene>
<sequence>MIAVLMVVLYLVLILMPCLIAASIDLEAEEANAMAPMEEGDRG</sequence>
<keyword evidence="2" id="KW-1185">Reference proteome</keyword>